<reference evidence="4" key="1">
    <citation type="journal article" date="2016" name="Ticks Tick Borne Dis.">
        <title>De novo assembly and annotation of the salivary gland transcriptome of Rhipicephalus appendiculatus male and female ticks during blood feeding.</title>
        <authorList>
            <person name="de Castro M.H."/>
            <person name="de Klerk D."/>
            <person name="Pienaar R."/>
            <person name="Latif A.A."/>
            <person name="Rees D.J."/>
            <person name="Mans B.J."/>
        </authorList>
    </citation>
    <scope>NUCLEOTIDE SEQUENCE</scope>
    <source>
        <tissue evidence="4">Salivary glands</tissue>
    </source>
</reference>
<dbReference type="InterPro" id="IPR009072">
    <property type="entry name" value="Histone-fold"/>
</dbReference>
<dbReference type="CDD" id="cd22929">
    <property type="entry name" value="HFD_POLE4-like"/>
    <property type="match status" value="1"/>
</dbReference>
<dbReference type="SUPFAM" id="SSF47113">
    <property type="entry name" value="Histone-fold"/>
    <property type="match status" value="1"/>
</dbReference>
<dbReference type="InterPro" id="IPR003958">
    <property type="entry name" value="CBFA_NFYB_domain"/>
</dbReference>
<evidence type="ECO:0000256" key="1">
    <source>
        <dbReference type="ARBA" id="ARBA00004123"/>
    </source>
</evidence>
<dbReference type="GO" id="GO:0006261">
    <property type="term" value="P:DNA-templated DNA replication"/>
    <property type="evidence" value="ECO:0007669"/>
    <property type="project" value="TreeGrafter"/>
</dbReference>
<accession>A0A131Z497</accession>
<dbReference type="GO" id="GO:0046982">
    <property type="term" value="F:protein heterodimerization activity"/>
    <property type="evidence" value="ECO:0007669"/>
    <property type="project" value="InterPro"/>
</dbReference>
<name>A0A131Z497_RHIAP</name>
<evidence type="ECO:0000256" key="2">
    <source>
        <dbReference type="ARBA" id="ARBA00023242"/>
    </source>
</evidence>
<proteinExistence type="predicted"/>
<dbReference type="Pfam" id="PF00808">
    <property type="entry name" value="CBFD_NFYB_HMF"/>
    <property type="match status" value="1"/>
</dbReference>
<sequence>MSASMETEQNAEQDGANNAEKVEKLCRFPLSRVKNIMKLDPDVVLASQEAVFLVAKATELFVASLAKEAYTFTRQAKKKTMQKKDVDSSVEAVEAFAFLEGTLD</sequence>
<evidence type="ECO:0000259" key="3">
    <source>
        <dbReference type="Pfam" id="PF00808"/>
    </source>
</evidence>
<comment type="subcellular location">
    <subcellularLocation>
        <location evidence="1">Nucleus</location>
    </subcellularLocation>
</comment>
<dbReference type="PANTHER" id="PTHR10252:SF79">
    <property type="entry name" value="DNA POLYMERASE EPSILON SUBUNIT 4"/>
    <property type="match status" value="1"/>
</dbReference>
<keyword evidence="2" id="KW-0539">Nucleus</keyword>
<dbReference type="InterPro" id="IPR050568">
    <property type="entry name" value="Transcr_DNA_Rep_Reg"/>
</dbReference>
<protein>
    <submittedName>
        <fullName evidence="4">DNA polymerase epsilon subunit 4</fullName>
    </submittedName>
</protein>
<feature type="domain" description="Transcription factor CBF/NF-Y/archaeal histone" evidence="3">
    <location>
        <begin position="27"/>
        <end position="89"/>
    </location>
</feature>
<dbReference type="AlphaFoldDB" id="A0A131Z497"/>
<dbReference type="EMBL" id="GEDV01002353">
    <property type="protein sequence ID" value="JAP86204.1"/>
    <property type="molecule type" value="Transcribed_RNA"/>
</dbReference>
<organism evidence="4">
    <name type="scientific">Rhipicephalus appendiculatus</name>
    <name type="common">Brown ear tick</name>
    <dbReference type="NCBI Taxonomy" id="34631"/>
    <lineage>
        <taxon>Eukaryota</taxon>
        <taxon>Metazoa</taxon>
        <taxon>Ecdysozoa</taxon>
        <taxon>Arthropoda</taxon>
        <taxon>Chelicerata</taxon>
        <taxon>Arachnida</taxon>
        <taxon>Acari</taxon>
        <taxon>Parasitiformes</taxon>
        <taxon>Ixodida</taxon>
        <taxon>Ixodoidea</taxon>
        <taxon>Ixodidae</taxon>
        <taxon>Rhipicephalinae</taxon>
        <taxon>Rhipicephalus</taxon>
        <taxon>Rhipicephalus</taxon>
    </lineage>
</organism>
<dbReference type="Gene3D" id="1.10.20.10">
    <property type="entry name" value="Histone, subunit A"/>
    <property type="match status" value="1"/>
</dbReference>
<evidence type="ECO:0000313" key="4">
    <source>
        <dbReference type="EMBL" id="JAP86204.1"/>
    </source>
</evidence>
<dbReference type="GO" id="GO:0008622">
    <property type="term" value="C:epsilon DNA polymerase complex"/>
    <property type="evidence" value="ECO:0007669"/>
    <property type="project" value="TreeGrafter"/>
</dbReference>
<dbReference type="PANTHER" id="PTHR10252">
    <property type="entry name" value="HISTONE-LIKE TRANSCRIPTION FACTOR CCAAT-RELATED"/>
    <property type="match status" value="1"/>
</dbReference>